<feature type="compositionally biased region" description="Basic and acidic residues" evidence="1">
    <location>
        <begin position="24"/>
        <end position="49"/>
    </location>
</feature>
<evidence type="ECO:0000256" key="1">
    <source>
        <dbReference type="SAM" id="MobiDB-lite"/>
    </source>
</evidence>
<feature type="compositionally biased region" description="Basic and acidic residues" evidence="1">
    <location>
        <begin position="1"/>
        <end position="15"/>
    </location>
</feature>
<dbReference type="RefSeq" id="WP_231375314.1">
    <property type="nucleotide sequence ID" value="NZ_CP046980.1"/>
</dbReference>
<dbReference type="Proteomes" id="UP000658613">
    <property type="component" value="Unassembled WGS sequence"/>
</dbReference>
<organism evidence="2 3">
    <name type="scientific">Corynebacterium aquatimens</name>
    <dbReference type="NCBI Taxonomy" id="1190508"/>
    <lineage>
        <taxon>Bacteria</taxon>
        <taxon>Bacillati</taxon>
        <taxon>Actinomycetota</taxon>
        <taxon>Actinomycetes</taxon>
        <taxon>Mycobacteriales</taxon>
        <taxon>Corynebacteriaceae</taxon>
        <taxon>Corynebacterium</taxon>
    </lineage>
</organism>
<evidence type="ECO:0000313" key="2">
    <source>
        <dbReference type="EMBL" id="MBG6121131.1"/>
    </source>
</evidence>
<protein>
    <submittedName>
        <fullName evidence="2">Uncharacterized protein</fullName>
    </submittedName>
</protein>
<name>A0A931DZT6_9CORY</name>
<dbReference type="EMBL" id="JADOUE010000001">
    <property type="protein sequence ID" value="MBG6121131.1"/>
    <property type="molecule type" value="Genomic_DNA"/>
</dbReference>
<gene>
    <name evidence="2" type="ORF">IW254_000100</name>
</gene>
<comment type="caution">
    <text evidence="2">The sequence shown here is derived from an EMBL/GenBank/DDBJ whole genome shotgun (WGS) entry which is preliminary data.</text>
</comment>
<feature type="region of interest" description="Disordered" evidence="1">
    <location>
        <begin position="1"/>
        <end position="49"/>
    </location>
</feature>
<evidence type="ECO:0000313" key="3">
    <source>
        <dbReference type="Proteomes" id="UP000658613"/>
    </source>
</evidence>
<proteinExistence type="predicted"/>
<accession>A0A931DZT6</accession>
<reference evidence="2" key="1">
    <citation type="submission" date="2020-11" db="EMBL/GenBank/DDBJ databases">
        <title>Sequencing the genomes of 1000 actinobacteria strains.</title>
        <authorList>
            <person name="Klenk H.-P."/>
        </authorList>
    </citation>
    <scope>NUCLEOTIDE SEQUENCE</scope>
    <source>
        <strain evidence="2">DSM 45632</strain>
    </source>
</reference>
<dbReference type="AlphaFoldDB" id="A0A931DZT6"/>
<keyword evidence="3" id="KW-1185">Reference proteome</keyword>
<sequence>MIRRSDALDYDRTADRPSTIEAPRAPHPDEERERREFYENEKPPHYGGG</sequence>